<dbReference type="Proteomes" id="UP001327027">
    <property type="component" value="Unassembled WGS sequence"/>
</dbReference>
<dbReference type="RefSeq" id="WP_324179399.1">
    <property type="nucleotide sequence ID" value="NZ_BAABAW010000008.1"/>
</dbReference>
<dbReference type="SUPFAM" id="SSF54909">
    <property type="entry name" value="Dimeric alpha+beta barrel"/>
    <property type="match status" value="2"/>
</dbReference>
<dbReference type="EMBL" id="JAYKLX010000003">
    <property type="protein sequence ID" value="MEB3345373.1"/>
    <property type="molecule type" value="Genomic_DNA"/>
</dbReference>
<protein>
    <recommendedName>
        <fullName evidence="3">Quinol monooxygenase YgiN</fullName>
    </recommendedName>
</protein>
<organism evidence="1 2">
    <name type="scientific">Aquimarina gracilis</name>
    <dbReference type="NCBI Taxonomy" id="874422"/>
    <lineage>
        <taxon>Bacteria</taxon>
        <taxon>Pseudomonadati</taxon>
        <taxon>Bacteroidota</taxon>
        <taxon>Flavobacteriia</taxon>
        <taxon>Flavobacteriales</taxon>
        <taxon>Flavobacteriaceae</taxon>
        <taxon>Aquimarina</taxon>
    </lineage>
</organism>
<reference evidence="1 2" key="1">
    <citation type="journal article" date="2013" name="Int. J. Syst. Evol. Microbiol.">
        <title>Aquimarina gracilis sp. nov., isolated from the gut microflora of a mussel, Mytilus coruscus, and emended description of Aquimarina spongiae.</title>
        <authorList>
            <person name="Park S.C."/>
            <person name="Choe H.N."/>
            <person name="Baik K.S."/>
            <person name="Seong C.N."/>
        </authorList>
    </citation>
    <scope>NUCLEOTIDE SEQUENCE [LARGE SCALE GENOMIC DNA]</scope>
    <source>
        <strain evidence="1 2">PSC32</strain>
    </source>
</reference>
<keyword evidence="2" id="KW-1185">Reference proteome</keyword>
<evidence type="ECO:0000313" key="1">
    <source>
        <dbReference type="EMBL" id="MEB3345373.1"/>
    </source>
</evidence>
<proteinExistence type="predicted"/>
<accession>A0ABU5ZTM4</accession>
<gene>
    <name evidence="1" type="ORF">U6A24_07885</name>
</gene>
<sequence length="208" mass="22817">MKHRKKETIGLLVTMKAKAGKEKEVKDFLLSGLPLVLQEPETVSWFALQIDDSTFAIYDTFEVEGGRQEHLTGEVAIALLAHADNLLESFDVKVSIQPVNVIASNHKPGTQKKGLLVIMNAQAGKSEAVENFLKTGEQLVADEPETLSWYAFKLDDTTYAIFDTFAKDSGREAHLNGKIAAALMENAPSLLNDFKATAIQKVDILASK</sequence>
<evidence type="ECO:0008006" key="3">
    <source>
        <dbReference type="Google" id="ProtNLM"/>
    </source>
</evidence>
<dbReference type="Gene3D" id="3.30.70.100">
    <property type="match status" value="2"/>
</dbReference>
<dbReference type="InterPro" id="IPR011008">
    <property type="entry name" value="Dimeric_a/b-barrel"/>
</dbReference>
<comment type="caution">
    <text evidence="1">The sequence shown here is derived from an EMBL/GenBank/DDBJ whole genome shotgun (WGS) entry which is preliminary data.</text>
</comment>
<name>A0ABU5ZTM4_9FLAO</name>
<evidence type="ECO:0000313" key="2">
    <source>
        <dbReference type="Proteomes" id="UP001327027"/>
    </source>
</evidence>